<accession>A0A917WHB4</accession>
<dbReference type="Pfam" id="PF18029">
    <property type="entry name" value="Glyoxalase_6"/>
    <property type="match status" value="1"/>
</dbReference>
<reference evidence="2" key="2">
    <citation type="submission" date="2020-09" db="EMBL/GenBank/DDBJ databases">
        <authorList>
            <person name="Sun Q."/>
            <person name="Zhou Y."/>
        </authorList>
    </citation>
    <scope>NUCLEOTIDE SEQUENCE</scope>
    <source>
        <strain evidence="2">CGMCC 1.6293</strain>
    </source>
</reference>
<name>A0A917WHB4_9RHOB</name>
<dbReference type="InterPro" id="IPR041581">
    <property type="entry name" value="Glyoxalase_6"/>
</dbReference>
<dbReference type="Proteomes" id="UP000649829">
    <property type="component" value="Unassembled WGS sequence"/>
</dbReference>
<evidence type="ECO:0000313" key="3">
    <source>
        <dbReference type="Proteomes" id="UP000649829"/>
    </source>
</evidence>
<protein>
    <recommendedName>
        <fullName evidence="1">Glyoxalase-like domain-containing protein</fullName>
    </recommendedName>
</protein>
<sequence length="121" mass="13251">MHRGVRPLSNHGAAMSRPVFADLPCADLAASTEWFADLLGRDPDARHSADLAEWHHPGTAGLRLRRDRDRAGQGALTLVVADIATRRERLIRLESGVTPDAGRLRVQLRDPDGNLVVMEGD</sequence>
<dbReference type="EMBL" id="BMLF01000002">
    <property type="protein sequence ID" value="GGM06517.1"/>
    <property type="molecule type" value="Genomic_DNA"/>
</dbReference>
<organism evidence="2 3">
    <name type="scientific">Pseudooceanicola nanhaiensis</name>
    <dbReference type="NCBI Taxonomy" id="375761"/>
    <lineage>
        <taxon>Bacteria</taxon>
        <taxon>Pseudomonadati</taxon>
        <taxon>Pseudomonadota</taxon>
        <taxon>Alphaproteobacteria</taxon>
        <taxon>Rhodobacterales</taxon>
        <taxon>Paracoccaceae</taxon>
        <taxon>Pseudooceanicola</taxon>
    </lineage>
</organism>
<evidence type="ECO:0000259" key="1">
    <source>
        <dbReference type="Pfam" id="PF18029"/>
    </source>
</evidence>
<keyword evidence="3" id="KW-1185">Reference proteome</keyword>
<comment type="caution">
    <text evidence="2">The sequence shown here is derived from an EMBL/GenBank/DDBJ whole genome shotgun (WGS) entry which is preliminary data.</text>
</comment>
<gene>
    <name evidence="2" type="ORF">GCM10011534_30520</name>
</gene>
<dbReference type="InterPro" id="IPR029068">
    <property type="entry name" value="Glyas_Bleomycin-R_OHBP_Dase"/>
</dbReference>
<feature type="domain" description="Glyoxalase-like" evidence="1">
    <location>
        <begin position="20"/>
        <end position="115"/>
    </location>
</feature>
<dbReference type="SUPFAM" id="SSF54593">
    <property type="entry name" value="Glyoxalase/Bleomycin resistance protein/Dihydroxybiphenyl dioxygenase"/>
    <property type="match status" value="1"/>
</dbReference>
<evidence type="ECO:0000313" key="2">
    <source>
        <dbReference type="EMBL" id="GGM06517.1"/>
    </source>
</evidence>
<dbReference type="Gene3D" id="3.10.180.10">
    <property type="entry name" value="2,3-Dihydroxybiphenyl 1,2-Dioxygenase, domain 1"/>
    <property type="match status" value="1"/>
</dbReference>
<proteinExistence type="predicted"/>
<reference evidence="2" key="1">
    <citation type="journal article" date="2014" name="Int. J. Syst. Evol. Microbiol.">
        <title>Complete genome sequence of Corynebacterium casei LMG S-19264T (=DSM 44701T), isolated from a smear-ripened cheese.</title>
        <authorList>
            <consortium name="US DOE Joint Genome Institute (JGI-PGF)"/>
            <person name="Walter F."/>
            <person name="Albersmeier A."/>
            <person name="Kalinowski J."/>
            <person name="Ruckert C."/>
        </authorList>
    </citation>
    <scope>NUCLEOTIDE SEQUENCE</scope>
    <source>
        <strain evidence="2">CGMCC 1.6293</strain>
    </source>
</reference>
<dbReference type="AlphaFoldDB" id="A0A917WHB4"/>